<proteinExistence type="predicted"/>
<dbReference type="Proteomes" id="UP001157091">
    <property type="component" value="Unassembled WGS sequence"/>
</dbReference>
<evidence type="ECO:0008006" key="3">
    <source>
        <dbReference type="Google" id="ProtNLM"/>
    </source>
</evidence>
<comment type="caution">
    <text evidence="1">The sequence shown here is derived from an EMBL/GenBank/DDBJ whole genome shotgun (WGS) entry which is preliminary data.</text>
</comment>
<dbReference type="EMBL" id="BSUK01000001">
    <property type="protein sequence ID" value="GMA23434.1"/>
    <property type="molecule type" value="Genomic_DNA"/>
</dbReference>
<dbReference type="Pfam" id="PF13671">
    <property type="entry name" value="AAA_33"/>
    <property type="match status" value="1"/>
</dbReference>
<dbReference type="Gene3D" id="3.40.50.300">
    <property type="entry name" value="P-loop containing nucleotide triphosphate hydrolases"/>
    <property type="match status" value="1"/>
</dbReference>
<reference evidence="2" key="1">
    <citation type="journal article" date="2019" name="Int. J. Syst. Evol. Microbiol.">
        <title>The Global Catalogue of Microorganisms (GCM) 10K type strain sequencing project: providing services to taxonomists for standard genome sequencing and annotation.</title>
        <authorList>
            <consortium name="The Broad Institute Genomics Platform"/>
            <consortium name="The Broad Institute Genome Sequencing Center for Infectious Disease"/>
            <person name="Wu L."/>
            <person name="Ma J."/>
        </authorList>
    </citation>
    <scope>NUCLEOTIDE SEQUENCE [LARGE SCALE GENOMIC DNA]</scope>
    <source>
        <strain evidence="2">NBRC 106348</strain>
    </source>
</reference>
<name>A0ABQ6I0X5_9MICO</name>
<gene>
    <name evidence="1" type="ORF">GCM10025864_11930</name>
</gene>
<organism evidence="1 2">
    <name type="scientific">Luteimicrobium album</name>
    <dbReference type="NCBI Taxonomy" id="1054550"/>
    <lineage>
        <taxon>Bacteria</taxon>
        <taxon>Bacillati</taxon>
        <taxon>Actinomycetota</taxon>
        <taxon>Actinomycetes</taxon>
        <taxon>Micrococcales</taxon>
        <taxon>Luteimicrobium</taxon>
    </lineage>
</organism>
<evidence type="ECO:0000313" key="1">
    <source>
        <dbReference type="EMBL" id="GMA23434.1"/>
    </source>
</evidence>
<dbReference type="InterPro" id="IPR027417">
    <property type="entry name" value="P-loop_NTPase"/>
</dbReference>
<keyword evidence="2" id="KW-1185">Reference proteome</keyword>
<sequence length="179" mass="19308">MTDLVIVSGSPGSGKTTVARHVARRFDRSVHLHTDDFWHAIVRGAVPPYLPEADEQNQTVVGIIAAAAFGYAAGGYTTVVDGVVGPWMLPHYRRVAAQHPEVAVHYVVLRPDQATTLRRAQQRTGPDALVDPGPVLALWQQFEDLGELGGHALDTSDLSAETTADALCREVALGRLRLV</sequence>
<accession>A0ABQ6I0X5</accession>
<dbReference type="RefSeq" id="WP_284292453.1">
    <property type="nucleotide sequence ID" value="NZ_BSUK01000001.1"/>
</dbReference>
<protein>
    <recommendedName>
        <fullName evidence="3">Shikimate kinase</fullName>
    </recommendedName>
</protein>
<evidence type="ECO:0000313" key="2">
    <source>
        <dbReference type="Proteomes" id="UP001157091"/>
    </source>
</evidence>
<dbReference type="SUPFAM" id="SSF52540">
    <property type="entry name" value="P-loop containing nucleoside triphosphate hydrolases"/>
    <property type="match status" value="1"/>
</dbReference>